<keyword evidence="2" id="KW-1185">Reference proteome</keyword>
<dbReference type="PANTHER" id="PTHR35609:SF1">
    <property type="entry name" value="MACRO DOMAIN-CONTAINING PROTEIN"/>
    <property type="match status" value="1"/>
</dbReference>
<sequence length="271" mass="29917">MTWFTKLTGIDEESPDQVRRMLSVEGEHLICAGGTRIAFGKLETPKLSNLRQSVADLNLQPKRSTIYRNYFAPVNDSIGQSEINQIDCSSDLGNRLGNDGGELWTMRNGYLFPSDDGLGQIEAKLQNSSEDERNDLRGQLRIGLQWQADVTLSGASHRVSQAYCSALPVAYGRQPTDQWTDFAKLILDAAYEATFGAAVLNAARSGNPTLYLTLLGGGVFGNRDNWITAAIERAFNLHRKHGLDVRIVSHGRSQPAVTDLIHRISQSESRP</sequence>
<dbReference type="AlphaFoldDB" id="A0A5C5YK66"/>
<dbReference type="EMBL" id="SJPK01000001">
    <property type="protein sequence ID" value="TWT75241.1"/>
    <property type="molecule type" value="Genomic_DNA"/>
</dbReference>
<reference evidence="1 2" key="1">
    <citation type="submission" date="2019-02" db="EMBL/GenBank/DDBJ databases">
        <title>Deep-cultivation of Planctomycetes and their phenomic and genomic characterization uncovers novel biology.</title>
        <authorList>
            <person name="Wiegand S."/>
            <person name="Jogler M."/>
            <person name="Boedeker C."/>
            <person name="Pinto D."/>
            <person name="Vollmers J."/>
            <person name="Rivas-Marin E."/>
            <person name="Kohn T."/>
            <person name="Peeters S.H."/>
            <person name="Heuer A."/>
            <person name="Rast P."/>
            <person name="Oberbeckmann S."/>
            <person name="Bunk B."/>
            <person name="Jeske O."/>
            <person name="Meyerdierks A."/>
            <person name="Storesund J.E."/>
            <person name="Kallscheuer N."/>
            <person name="Luecker S."/>
            <person name="Lage O.M."/>
            <person name="Pohl T."/>
            <person name="Merkel B.J."/>
            <person name="Hornburger P."/>
            <person name="Mueller R.-W."/>
            <person name="Bruemmer F."/>
            <person name="Labrenz M."/>
            <person name="Spormann A.M."/>
            <person name="Op Den Camp H."/>
            <person name="Overmann J."/>
            <person name="Amann R."/>
            <person name="Jetten M.S.M."/>
            <person name="Mascher T."/>
            <person name="Medema M.H."/>
            <person name="Devos D.P."/>
            <person name="Kaster A.-K."/>
            <person name="Ovreas L."/>
            <person name="Rohde M."/>
            <person name="Galperin M.Y."/>
            <person name="Jogler C."/>
        </authorList>
    </citation>
    <scope>NUCLEOTIDE SEQUENCE [LARGE SCALE GENOMIC DNA]</scope>
    <source>
        <strain evidence="1 2">CA85</strain>
    </source>
</reference>
<dbReference type="PANTHER" id="PTHR35609">
    <property type="entry name" value="MACRO DOMAIN-CONTAINING PROTEIN"/>
    <property type="match status" value="1"/>
</dbReference>
<evidence type="ECO:0000313" key="2">
    <source>
        <dbReference type="Proteomes" id="UP000318053"/>
    </source>
</evidence>
<organism evidence="1 2">
    <name type="scientific">Allorhodopirellula solitaria</name>
    <dbReference type="NCBI Taxonomy" id="2527987"/>
    <lineage>
        <taxon>Bacteria</taxon>
        <taxon>Pseudomonadati</taxon>
        <taxon>Planctomycetota</taxon>
        <taxon>Planctomycetia</taxon>
        <taxon>Pirellulales</taxon>
        <taxon>Pirellulaceae</taxon>
        <taxon>Allorhodopirellula</taxon>
    </lineage>
</organism>
<accession>A0A5C5YK66</accession>
<name>A0A5C5YK66_9BACT</name>
<proteinExistence type="predicted"/>
<protein>
    <submittedName>
        <fullName evidence="1">Uncharacterized protein</fullName>
    </submittedName>
</protein>
<comment type="caution">
    <text evidence="1">The sequence shown here is derived from an EMBL/GenBank/DDBJ whole genome shotgun (WGS) entry which is preliminary data.</text>
</comment>
<dbReference type="OrthoDB" id="1452819at2"/>
<gene>
    <name evidence="1" type="ORF">CA85_05300</name>
</gene>
<evidence type="ECO:0000313" key="1">
    <source>
        <dbReference type="EMBL" id="TWT75241.1"/>
    </source>
</evidence>
<dbReference type="Proteomes" id="UP000318053">
    <property type="component" value="Unassembled WGS sequence"/>
</dbReference>